<accession>X1RMV4</accession>
<dbReference type="EMBL" id="BARV01046275">
    <property type="protein sequence ID" value="GAI64480.1"/>
    <property type="molecule type" value="Genomic_DNA"/>
</dbReference>
<reference evidence="1" key="1">
    <citation type="journal article" date="2014" name="Front. Microbiol.">
        <title>High frequency of phylogenetically diverse reductive dehalogenase-homologous genes in deep subseafloor sedimentary metagenomes.</title>
        <authorList>
            <person name="Kawai M."/>
            <person name="Futagami T."/>
            <person name="Toyoda A."/>
            <person name="Takaki Y."/>
            <person name="Nishi S."/>
            <person name="Hori S."/>
            <person name="Arai W."/>
            <person name="Tsubouchi T."/>
            <person name="Morono Y."/>
            <person name="Uchiyama I."/>
            <person name="Ito T."/>
            <person name="Fujiyama A."/>
            <person name="Inagaki F."/>
            <person name="Takami H."/>
        </authorList>
    </citation>
    <scope>NUCLEOTIDE SEQUENCE</scope>
    <source>
        <strain evidence="1">Expedition CK06-06</strain>
    </source>
</reference>
<dbReference type="AlphaFoldDB" id="X1RMV4"/>
<comment type="caution">
    <text evidence="1">The sequence shown here is derived from an EMBL/GenBank/DDBJ whole genome shotgun (WGS) entry which is preliminary data.</text>
</comment>
<sequence length="33" mass="3900">GDIIQLLIKCKLEDYVPILEQYKTYEGTKSKLR</sequence>
<name>X1RMV4_9ZZZZ</name>
<evidence type="ECO:0000313" key="1">
    <source>
        <dbReference type="EMBL" id="GAI64480.1"/>
    </source>
</evidence>
<feature type="non-terminal residue" evidence="1">
    <location>
        <position position="1"/>
    </location>
</feature>
<proteinExistence type="predicted"/>
<feature type="non-terminal residue" evidence="1">
    <location>
        <position position="33"/>
    </location>
</feature>
<organism evidence="1">
    <name type="scientific">marine sediment metagenome</name>
    <dbReference type="NCBI Taxonomy" id="412755"/>
    <lineage>
        <taxon>unclassified sequences</taxon>
        <taxon>metagenomes</taxon>
        <taxon>ecological metagenomes</taxon>
    </lineage>
</organism>
<gene>
    <name evidence="1" type="ORF">S06H3_67141</name>
</gene>
<protein>
    <submittedName>
        <fullName evidence="1">Uncharacterized protein</fullName>
    </submittedName>
</protein>